<dbReference type="SUPFAM" id="SSF51430">
    <property type="entry name" value="NAD(P)-linked oxidoreductase"/>
    <property type="match status" value="1"/>
</dbReference>
<organism evidence="13 14">
    <name type="scientific">Debaryomyces fabryi</name>
    <dbReference type="NCBI Taxonomy" id="58627"/>
    <lineage>
        <taxon>Eukaryota</taxon>
        <taxon>Fungi</taxon>
        <taxon>Dikarya</taxon>
        <taxon>Ascomycota</taxon>
        <taxon>Saccharomycotina</taxon>
        <taxon>Pichiomycetes</taxon>
        <taxon>Debaryomycetaceae</taxon>
        <taxon>Debaryomyces</taxon>
    </lineage>
</organism>
<name>A0A0V1PZJ8_9ASCO</name>
<feature type="domain" description="NADP-dependent oxidoreductase" evidence="12">
    <location>
        <begin position="21"/>
        <end position="282"/>
    </location>
</feature>
<dbReference type="GO" id="GO:0042180">
    <property type="term" value="P:ketone metabolic process"/>
    <property type="evidence" value="ECO:0007669"/>
    <property type="project" value="UniProtKB-ARBA"/>
</dbReference>
<evidence type="ECO:0000256" key="2">
    <source>
        <dbReference type="ARBA" id="ARBA00022857"/>
    </source>
</evidence>
<protein>
    <recommendedName>
        <fullName evidence="7">2-dehydropantolactone reductase</fullName>
        <ecNumber evidence="6">1.1.1.358</ecNumber>
    </recommendedName>
    <alternativeName>
        <fullName evidence="7">2-dehydropantolactone reductase</fullName>
    </alternativeName>
    <alternativeName>
        <fullName evidence="8">Ketopantoyl-lactone reductase</fullName>
    </alternativeName>
</protein>
<gene>
    <name evidence="13" type="ORF">AC631_02545</name>
</gene>
<dbReference type="Proteomes" id="UP000054251">
    <property type="component" value="Unassembled WGS sequence"/>
</dbReference>
<comment type="catalytic activity">
    <reaction evidence="4">
        <text>(R)-pantolactone + NADP(+) = 2-dehydropantolactone + NADPH + H(+)</text>
        <dbReference type="Rhea" id="RHEA:18981"/>
        <dbReference type="ChEBI" id="CHEBI:15378"/>
        <dbReference type="ChEBI" id="CHEBI:16719"/>
        <dbReference type="ChEBI" id="CHEBI:18395"/>
        <dbReference type="ChEBI" id="CHEBI:57783"/>
        <dbReference type="ChEBI" id="CHEBI:58349"/>
        <dbReference type="EC" id="1.1.1.358"/>
    </reaction>
</comment>
<keyword evidence="3" id="KW-0560">Oxidoreductase</keyword>
<evidence type="ECO:0000313" key="13">
    <source>
        <dbReference type="EMBL" id="KSA01671.1"/>
    </source>
</evidence>
<dbReference type="PROSITE" id="PS00798">
    <property type="entry name" value="ALDOKETO_REDUCTASE_1"/>
    <property type="match status" value="1"/>
</dbReference>
<reference evidence="13 14" key="1">
    <citation type="submission" date="2015-11" db="EMBL/GenBank/DDBJ databases">
        <title>The genome of Debaryomyces fabryi.</title>
        <authorList>
            <person name="Tafer H."/>
            <person name="Lopandic K."/>
        </authorList>
    </citation>
    <scope>NUCLEOTIDE SEQUENCE [LARGE SCALE GENOMIC DNA]</scope>
    <source>
        <strain evidence="13 14">CBS 789</strain>
    </source>
</reference>
<dbReference type="InterPro" id="IPR020471">
    <property type="entry name" value="AKR"/>
</dbReference>
<evidence type="ECO:0000259" key="12">
    <source>
        <dbReference type="Pfam" id="PF00248"/>
    </source>
</evidence>
<dbReference type="EC" id="1.1.1.358" evidence="6"/>
<dbReference type="Pfam" id="PF00248">
    <property type="entry name" value="Aldo_ket_red"/>
    <property type="match status" value="1"/>
</dbReference>
<dbReference type="Gene3D" id="3.20.20.100">
    <property type="entry name" value="NADP-dependent oxidoreductase domain"/>
    <property type="match status" value="1"/>
</dbReference>
<comment type="catalytic activity">
    <reaction evidence="5">
        <text>isatin + NADPH + H(+) = 3-hydroxyindolin-2-one + NADP(+)</text>
        <dbReference type="Rhea" id="RHEA:68608"/>
        <dbReference type="ChEBI" id="CHEBI:15378"/>
        <dbReference type="ChEBI" id="CHEBI:27539"/>
        <dbReference type="ChEBI" id="CHEBI:28536"/>
        <dbReference type="ChEBI" id="CHEBI:57783"/>
        <dbReference type="ChEBI" id="CHEBI:58349"/>
    </reaction>
</comment>
<dbReference type="FunFam" id="3.20.20.100:FF:000002">
    <property type="entry name" value="2,5-diketo-D-gluconic acid reductase A"/>
    <property type="match status" value="1"/>
</dbReference>
<dbReference type="InterPro" id="IPR036812">
    <property type="entry name" value="NAD(P)_OxRdtase_dom_sf"/>
</dbReference>
<evidence type="ECO:0000256" key="3">
    <source>
        <dbReference type="ARBA" id="ARBA00023002"/>
    </source>
</evidence>
<dbReference type="AlphaFoldDB" id="A0A0V1PZJ8"/>
<evidence type="ECO:0000256" key="9">
    <source>
        <dbReference type="PIRSR" id="PIRSR000097-1"/>
    </source>
</evidence>
<dbReference type="InterPro" id="IPR018170">
    <property type="entry name" value="Aldo/ket_reductase_CS"/>
</dbReference>
<evidence type="ECO:0000313" key="14">
    <source>
        <dbReference type="Proteomes" id="UP000054251"/>
    </source>
</evidence>
<accession>A0A0V1PZJ8</accession>
<dbReference type="PRINTS" id="PR00069">
    <property type="entry name" value="ALDKETRDTASE"/>
</dbReference>
<evidence type="ECO:0000256" key="8">
    <source>
        <dbReference type="ARBA" id="ARBA00081322"/>
    </source>
</evidence>
<dbReference type="InterPro" id="IPR023210">
    <property type="entry name" value="NADP_OxRdtase_dom"/>
</dbReference>
<keyword evidence="14" id="KW-1185">Reference proteome</keyword>
<evidence type="ECO:0000256" key="5">
    <source>
        <dbReference type="ARBA" id="ARBA00051098"/>
    </source>
</evidence>
<evidence type="ECO:0000256" key="1">
    <source>
        <dbReference type="ARBA" id="ARBA00007905"/>
    </source>
</evidence>
<evidence type="ECO:0000256" key="6">
    <source>
        <dbReference type="ARBA" id="ARBA00066965"/>
    </source>
</evidence>
<comment type="similarity">
    <text evidence="1">Belongs to the aldo/keto reductase family.</text>
</comment>
<dbReference type="PANTHER" id="PTHR43827">
    <property type="entry name" value="2,5-DIKETO-D-GLUCONIC ACID REDUCTASE"/>
    <property type="match status" value="1"/>
</dbReference>
<feature type="binding site" evidence="10">
    <location>
        <position position="110"/>
    </location>
    <ligand>
        <name>substrate</name>
    </ligand>
</feature>
<dbReference type="GeneID" id="26839554"/>
<dbReference type="PIRSF" id="PIRSF000097">
    <property type="entry name" value="AKR"/>
    <property type="match status" value="1"/>
</dbReference>
<evidence type="ECO:0000256" key="10">
    <source>
        <dbReference type="PIRSR" id="PIRSR000097-2"/>
    </source>
</evidence>
<evidence type="ECO:0000256" key="7">
    <source>
        <dbReference type="ARBA" id="ARBA00079693"/>
    </source>
</evidence>
<feature type="site" description="Lowers pKa of active site Tyr" evidence="11">
    <location>
        <position position="79"/>
    </location>
</feature>
<keyword evidence="2" id="KW-0521">NADP</keyword>
<sequence length="306" mass="35079">MTNYYKPVNFILKNNRAIPQIGFGTWQASDEDTYNSVLLAIESGYRHIDTAYIYKNEEAVGRAIKDSLIPREEIFLTTKLWNTFHTNPRAGLEKSLRNLGVDYIDLYLMHHPVALNPDYGVDRPRNADGTYEVLKEWTFVKTYHLCQEFLANGKIKALGVCNFTLKNLKILLNDPATKYIPDVVQNEIHPLLPQHELLKFCSSLDIVVEAFSPLGSTNSPLFHLKEIVEMAEKYKVTSAQILLSWGVWRRTVILPKSVTGSRIKMNFEGLVVLEDEDGNKLDLLTEKYGTKRFVDPQYTANVYKED</sequence>
<comment type="caution">
    <text evidence="13">The sequence shown here is derived from an EMBL/GenBank/DDBJ whole genome shotgun (WGS) entry which is preliminary data.</text>
</comment>
<dbReference type="EMBL" id="LMYN01000046">
    <property type="protein sequence ID" value="KSA01671.1"/>
    <property type="molecule type" value="Genomic_DNA"/>
</dbReference>
<dbReference type="RefSeq" id="XP_015467773.1">
    <property type="nucleotide sequence ID" value="XM_015611375.1"/>
</dbReference>
<feature type="active site" description="Proton donor" evidence="9">
    <location>
        <position position="54"/>
    </location>
</feature>
<evidence type="ECO:0000256" key="4">
    <source>
        <dbReference type="ARBA" id="ARBA00050878"/>
    </source>
</evidence>
<dbReference type="GO" id="GO:0047011">
    <property type="term" value="F:2-dehydropantolactone reductase (A-specific) activity"/>
    <property type="evidence" value="ECO:0007669"/>
    <property type="project" value="UniProtKB-ARBA"/>
</dbReference>
<dbReference type="PANTHER" id="PTHR43827:SF3">
    <property type="entry name" value="NADP-DEPENDENT OXIDOREDUCTASE DOMAIN-CONTAINING PROTEIN"/>
    <property type="match status" value="1"/>
</dbReference>
<evidence type="ECO:0000256" key="11">
    <source>
        <dbReference type="PIRSR" id="PIRSR000097-3"/>
    </source>
</evidence>
<proteinExistence type="inferred from homology"/>
<dbReference type="OrthoDB" id="416253at2759"/>